<dbReference type="Proteomes" id="UP000035680">
    <property type="component" value="Unassembled WGS sequence"/>
</dbReference>
<accession>A0A0K0FZM7</accession>
<proteinExistence type="predicted"/>
<evidence type="ECO:0000313" key="1">
    <source>
        <dbReference type="Proteomes" id="UP000035680"/>
    </source>
</evidence>
<evidence type="ECO:0000313" key="2">
    <source>
        <dbReference type="WBParaSite" id="SVE_1790600.1"/>
    </source>
</evidence>
<reference evidence="1" key="1">
    <citation type="submission" date="2014-07" db="EMBL/GenBank/DDBJ databases">
        <authorList>
            <person name="Martin A.A"/>
            <person name="De Silva N."/>
        </authorList>
    </citation>
    <scope>NUCLEOTIDE SEQUENCE</scope>
</reference>
<dbReference type="STRING" id="75913.A0A0K0FZM7"/>
<dbReference type="GO" id="GO:0016020">
    <property type="term" value="C:membrane"/>
    <property type="evidence" value="ECO:0007669"/>
    <property type="project" value="InterPro"/>
</dbReference>
<sequence>MNQEKFNEIYGRISSEEKKPKKNKFNLIKTIKSFIPILEWLPNYNVKQNLHGDIIAGLTVGIMHVPQGKFF</sequence>
<protein>
    <submittedName>
        <fullName evidence="2">Sulfate_transp domain-containing protein</fullName>
    </submittedName>
</protein>
<dbReference type="InterPro" id="IPR001902">
    <property type="entry name" value="SLC26A/SulP_fam"/>
</dbReference>
<name>A0A0K0FZM7_STRVS</name>
<dbReference type="WBParaSite" id="SVE_1790600.1">
    <property type="protein sequence ID" value="SVE_1790600.1"/>
    <property type="gene ID" value="SVE_1790600"/>
</dbReference>
<reference evidence="2" key="2">
    <citation type="submission" date="2015-08" db="UniProtKB">
        <authorList>
            <consortium name="WormBaseParasite"/>
        </authorList>
    </citation>
    <scope>IDENTIFICATION</scope>
</reference>
<dbReference type="AlphaFoldDB" id="A0A0K0FZM7"/>
<dbReference type="GO" id="GO:0055085">
    <property type="term" value="P:transmembrane transport"/>
    <property type="evidence" value="ECO:0007669"/>
    <property type="project" value="InterPro"/>
</dbReference>
<keyword evidence="1" id="KW-1185">Reference proteome</keyword>
<organism evidence="1 2">
    <name type="scientific">Strongyloides venezuelensis</name>
    <name type="common">Threadworm</name>
    <dbReference type="NCBI Taxonomy" id="75913"/>
    <lineage>
        <taxon>Eukaryota</taxon>
        <taxon>Metazoa</taxon>
        <taxon>Ecdysozoa</taxon>
        <taxon>Nematoda</taxon>
        <taxon>Chromadorea</taxon>
        <taxon>Rhabditida</taxon>
        <taxon>Tylenchina</taxon>
        <taxon>Panagrolaimomorpha</taxon>
        <taxon>Strongyloidoidea</taxon>
        <taxon>Strongyloididae</taxon>
        <taxon>Strongyloides</taxon>
    </lineage>
</organism>
<dbReference type="PANTHER" id="PTHR11814">
    <property type="entry name" value="SULFATE TRANSPORTER"/>
    <property type="match status" value="1"/>
</dbReference>